<feature type="compositionally biased region" description="Low complexity" evidence="3">
    <location>
        <begin position="794"/>
        <end position="814"/>
    </location>
</feature>
<evidence type="ECO:0000256" key="2">
    <source>
        <dbReference type="ARBA" id="ARBA00023157"/>
    </source>
</evidence>
<keyword evidence="1" id="KW-0646">Protease inhibitor</keyword>
<feature type="compositionally biased region" description="Basic and acidic residues" evidence="3">
    <location>
        <begin position="268"/>
        <end position="277"/>
    </location>
</feature>
<dbReference type="CDD" id="cd19941">
    <property type="entry name" value="TIL"/>
    <property type="match status" value="3"/>
</dbReference>
<dbReference type="Gene3D" id="2.10.25.10">
    <property type="entry name" value="Laminin"/>
    <property type="match status" value="3"/>
</dbReference>
<dbReference type="EMBL" id="GACK01001773">
    <property type="protein sequence ID" value="JAA63261.1"/>
    <property type="molecule type" value="mRNA"/>
</dbReference>
<feature type="compositionally biased region" description="Polar residues" evidence="3">
    <location>
        <begin position="288"/>
        <end position="314"/>
    </location>
</feature>
<sequence>RAAASSSEYSGENCARTILFTAKKIMRHIVVTMAMISIMAVNGGRRCGNKQVCGPSQCGPLERPVHGSPRRDRFCRPLFTPPWELSKLRRCVCKQRYLRNSWGECVPRLKCIPCKFKWQRDYRTCAPGCPATCNKRFRTSCNEPCTDGCVCPPGWVVHPKYPRKCIKAYKCLPRCPPNSSYQACVSTCLPKCGQKPPKKCHVNCERGACICKKGYLESERNGKKTCVLQAVCSWNTRTTRMFKPNVTEYTGTGAGSRTSRTFTDEPESVLRDPEHTSHGSPNVALRRNVTSTHLEGTSSSVNAGHSTSYSNEGTEYTLSGGGRISGSNTAVTHSIGARRNIDVVSLGNTGSTGTSGASGVSEATSGAPINGTLRPGSVSTVSSVTASAGSDTRVGSSGNTGVAGTSGSSGAAEATNGEPSNSLLRPFSVNTEMAVAESETLDAHPSVNLNSLYTSGSEWSPTSINHRQGFVRRPELAGHPDSAAFTNVTPPYGGASSGGYAGHNMINQRDGTHSEILGASRISETGRALVGTRVRHPTDAELNTFTGTPRHNGVVDMSGVSGVGEATVRVPTNSRPHTNAGQVGGAAVESGTVSMRTAGSAGLIPNADVNSNSALSRVRATLPGTTAGIAAPGSTPPGAVVPNQTNFGSSTYNSGIHLSSERIPLTDSGTTRAAVFLGGTRTHGGSIATGGRYDAERPLTTSTAPVGISSSVTASIDNIGSTSSGPISGSPATLSHVALNNNRFSIGVPSSNINSDTARGIGNTVTVSDPTNAHSRVSTDTTVINGTRINGAVLSSNTPLTTSTSPGGESSLGTNTSHMLNTGRSTVIPSTTTSATVPQSHGTGTRTEGSPPINNENVLPPLNTEAALVSMVSAALGMHEENAAAGGVVPVRSNSNREHIFAGAANGESSVSAGMISAPGSTRAVPITGGLTEVGVSTRGGAAVTNTGAIPTTGTASPLSVRTESLRGATTGSTGRISGSTRETSILHATQTVPSETHGLGNMLGSTSGLSTSAAAHLSADTSTNRATHLYTLIPSDTLPVGAADVLSALAAPGTDRPTGISPDPQGTRSDIPTQPSSGGPETRILSPLLS</sequence>
<reference evidence="5" key="1">
    <citation type="submission" date="2012-11" db="EMBL/GenBank/DDBJ databases">
        <authorList>
            <person name="Lucero-Rivera Y.E."/>
            <person name="Tovar-Ramirez D."/>
        </authorList>
    </citation>
    <scope>NUCLEOTIDE SEQUENCE</scope>
    <source>
        <tissue evidence="5">Salivary gland</tissue>
    </source>
</reference>
<feature type="region of interest" description="Disordered" evidence="3">
    <location>
        <begin position="348"/>
        <end position="424"/>
    </location>
</feature>
<feature type="region of interest" description="Disordered" evidence="3">
    <location>
        <begin position="794"/>
        <end position="859"/>
    </location>
</feature>
<dbReference type="InterPro" id="IPR036084">
    <property type="entry name" value="Ser_inhib-like_sf"/>
</dbReference>
<feature type="domain" description="TIL" evidence="4">
    <location>
        <begin position="120"/>
        <end position="171"/>
    </location>
</feature>
<evidence type="ECO:0000256" key="1">
    <source>
        <dbReference type="ARBA" id="ARBA00022690"/>
    </source>
</evidence>
<dbReference type="GO" id="GO:0030414">
    <property type="term" value="F:peptidase inhibitor activity"/>
    <property type="evidence" value="ECO:0007669"/>
    <property type="project" value="UniProtKB-KW"/>
</dbReference>
<dbReference type="Pfam" id="PF01826">
    <property type="entry name" value="TIL"/>
    <property type="match status" value="2"/>
</dbReference>
<dbReference type="PANTHER" id="PTHR23259:SF70">
    <property type="entry name" value="ACCESSORY GLAND PROTEIN ACP62F-RELATED"/>
    <property type="match status" value="1"/>
</dbReference>
<feature type="region of interest" description="Disordered" evidence="3">
    <location>
        <begin position="1051"/>
        <end position="1091"/>
    </location>
</feature>
<dbReference type="PANTHER" id="PTHR23259">
    <property type="entry name" value="RIDDLE"/>
    <property type="match status" value="1"/>
</dbReference>
<feature type="compositionally biased region" description="Low complexity" evidence="3">
    <location>
        <begin position="348"/>
        <end position="367"/>
    </location>
</feature>
<feature type="compositionally biased region" description="Polar residues" evidence="3">
    <location>
        <begin position="1065"/>
        <end position="1080"/>
    </location>
</feature>
<keyword evidence="2" id="KW-1015">Disulfide bond</keyword>
<protein>
    <submittedName>
        <fullName evidence="5">Putative tritil protein</fullName>
    </submittedName>
</protein>
<reference evidence="5" key="2">
    <citation type="journal article" date="2015" name="J. Proteomics">
        <title>Sexual differences in the sialomes of the zebra tick, Rhipicephalus pulchellus.</title>
        <authorList>
            <person name="Tan A.W."/>
            <person name="Francischetti I.M."/>
            <person name="Slovak M."/>
            <person name="Kini R.M."/>
            <person name="Ribeiro J.M."/>
        </authorList>
    </citation>
    <scope>NUCLEOTIDE SEQUENCE</scope>
    <source>
        <tissue evidence="5">Salivary gland</tissue>
    </source>
</reference>
<feature type="domain" description="TIL" evidence="4">
    <location>
        <begin position="175"/>
        <end position="232"/>
    </location>
</feature>
<feature type="compositionally biased region" description="Polar residues" evidence="3">
    <location>
        <begin position="815"/>
        <end position="857"/>
    </location>
</feature>
<organism evidence="5">
    <name type="scientific">Rhipicephalus pulchellus</name>
    <name type="common">Yellow backed tick</name>
    <name type="synonym">Dermacentor pulchellus</name>
    <dbReference type="NCBI Taxonomy" id="72859"/>
    <lineage>
        <taxon>Eukaryota</taxon>
        <taxon>Metazoa</taxon>
        <taxon>Ecdysozoa</taxon>
        <taxon>Arthropoda</taxon>
        <taxon>Chelicerata</taxon>
        <taxon>Arachnida</taxon>
        <taxon>Acari</taxon>
        <taxon>Parasitiformes</taxon>
        <taxon>Ixodida</taxon>
        <taxon>Ixodoidea</taxon>
        <taxon>Ixodidae</taxon>
        <taxon>Rhipicephalinae</taxon>
        <taxon>Rhipicephalus</taxon>
        <taxon>Rhipicephalus</taxon>
    </lineage>
</organism>
<feature type="compositionally biased region" description="Low complexity" evidence="3">
    <location>
        <begin position="376"/>
        <end position="418"/>
    </location>
</feature>
<feature type="region of interest" description="Disordered" evidence="3">
    <location>
        <begin position="246"/>
        <end position="314"/>
    </location>
</feature>
<feature type="non-terminal residue" evidence="5">
    <location>
        <position position="1"/>
    </location>
</feature>
<dbReference type="AlphaFoldDB" id="L7MGD2"/>
<name>L7MGD2_RHIPC</name>
<evidence type="ECO:0000256" key="3">
    <source>
        <dbReference type="SAM" id="MobiDB-lite"/>
    </source>
</evidence>
<evidence type="ECO:0000259" key="4">
    <source>
        <dbReference type="Pfam" id="PF01826"/>
    </source>
</evidence>
<evidence type="ECO:0000313" key="5">
    <source>
        <dbReference type="EMBL" id="JAA63261.1"/>
    </source>
</evidence>
<dbReference type="SUPFAM" id="SSF57567">
    <property type="entry name" value="Serine protease inhibitors"/>
    <property type="match status" value="3"/>
</dbReference>
<proteinExistence type="evidence at transcript level"/>
<dbReference type="InterPro" id="IPR002919">
    <property type="entry name" value="TIL_dom"/>
</dbReference>
<accession>L7MGD2</accession>
<dbReference type="InterPro" id="IPR051368">
    <property type="entry name" value="SerProtInhib-TIL_Domain"/>
</dbReference>